<organism evidence="3 4">
    <name type="scientific">Hymenobacter negativus</name>
    <dbReference type="NCBI Taxonomy" id="2795026"/>
    <lineage>
        <taxon>Bacteria</taxon>
        <taxon>Pseudomonadati</taxon>
        <taxon>Bacteroidota</taxon>
        <taxon>Cytophagia</taxon>
        <taxon>Cytophagales</taxon>
        <taxon>Hymenobacteraceae</taxon>
        <taxon>Hymenobacter</taxon>
    </lineage>
</organism>
<keyword evidence="1" id="KW-0812">Transmembrane</keyword>
<dbReference type="InterPro" id="IPR029063">
    <property type="entry name" value="SAM-dependent_MTases_sf"/>
</dbReference>
<keyword evidence="4" id="KW-1185">Reference proteome</keyword>
<keyword evidence="3" id="KW-0808">Transferase</keyword>
<evidence type="ECO:0000256" key="1">
    <source>
        <dbReference type="SAM" id="Phobius"/>
    </source>
</evidence>
<reference evidence="3 4" key="1">
    <citation type="submission" date="2021-03" db="EMBL/GenBank/DDBJ databases">
        <authorList>
            <person name="Kim M.K."/>
        </authorList>
    </citation>
    <scope>NUCLEOTIDE SEQUENCE [LARGE SCALE GENOMIC DNA]</scope>
    <source>
        <strain evidence="3 4">BT442</strain>
    </source>
</reference>
<dbReference type="Gene3D" id="3.40.50.150">
    <property type="entry name" value="Vaccinia Virus protein VP39"/>
    <property type="match status" value="1"/>
</dbReference>
<dbReference type="GO" id="GO:0008168">
    <property type="term" value="F:methyltransferase activity"/>
    <property type="evidence" value="ECO:0007669"/>
    <property type="project" value="UniProtKB-KW"/>
</dbReference>
<dbReference type="RefSeq" id="WP_208178582.1">
    <property type="nucleotide sequence ID" value="NZ_JAGETZ010000021.1"/>
</dbReference>
<dbReference type="SUPFAM" id="SSF53335">
    <property type="entry name" value="S-adenosyl-L-methionine-dependent methyltransferases"/>
    <property type="match status" value="1"/>
</dbReference>
<name>A0ABS3QNI2_9BACT</name>
<keyword evidence="1" id="KW-0472">Membrane</keyword>
<sequence length="254" mass="27796">MAPLRTPLQGLWNVVRFNWHFYAGALAAGLLLAGVAAAGPPAARPYALLLLALTLLPMLVSLAATAYVYDFAGLYRLDWLPATMPPQASILTLSAGFDEISAPLAHRYAPAHLLAVDFYDPARHTEVSIQRARRAYPAFPGTLAVDTRSTLPLPAGSIQLAVAFLAAHEIRDAAERAAFFRELKRVLASDGTLVVTEHLRDPANFLTYTIGFLHFHSRRTWLATFRAAGLRVEREVKTTPLITTFFIRPDGHAA</sequence>
<evidence type="ECO:0000313" key="4">
    <source>
        <dbReference type="Proteomes" id="UP000664369"/>
    </source>
</evidence>
<keyword evidence="1" id="KW-1133">Transmembrane helix</keyword>
<dbReference type="GO" id="GO:0032259">
    <property type="term" value="P:methylation"/>
    <property type="evidence" value="ECO:0007669"/>
    <property type="project" value="UniProtKB-KW"/>
</dbReference>
<proteinExistence type="predicted"/>
<evidence type="ECO:0000259" key="2">
    <source>
        <dbReference type="Pfam" id="PF08241"/>
    </source>
</evidence>
<dbReference type="EMBL" id="JAGETZ010000021">
    <property type="protein sequence ID" value="MBO2012844.1"/>
    <property type="molecule type" value="Genomic_DNA"/>
</dbReference>
<accession>A0ABS3QNI2</accession>
<dbReference type="InterPro" id="IPR013216">
    <property type="entry name" value="Methyltransf_11"/>
</dbReference>
<dbReference type="Pfam" id="PF08241">
    <property type="entry name" value="Methyltransf_11"/>
    <property type="match status" value="1"/>
</dbReference>
<feature type="transmembrane region" description="Helical" evidence="1">
    <location>
        <begin position="20"/>
        <end position="39"/>
    </location>
</feature>
<feature type="domain" description="Methyltransferase type 11" evidence="2">
    <location>
        <begin position="93"/>
        <end position="195"/>
    </location>
</feature>
<dbReference type="Proteomes" id="UP000664369">
    <property type="component" value="Unassembled WGS sequence"/>
</dbReference>
<keyword evidence="3" id="KW-0489">Methyltransferase</keyword>
<comment type="caution">
    <text evidence="3">The sequence shown here is derived from an EMBL/GenBank/DDBJ whole genome shotgun (WGS) entry which is preliminary data.</text>
</comment>
<protein>
    <submittedName>
        <fullName evidence="3">Methyltransferase domain-containing protein</fullName>
    </submittedName>
</protein>
<gene>
    <name evidence="3" type="ORF">J4E00_27530</name>
</gene>
<evidence type="ECO:0000313" key="3">
    <source>
        <dbReference type="EMBL" id="MBO2012844.1"/>
    </source>
</evidence>
<feature type="transmembrane region" description="Helical" evidence="1">
    <location>
        <begin position="46"/>
        <end position="69"/>
    </location>
</feature>